<dbReference type="Pfam" id="PF11374">
    <property type="entry name" value="DUF3176"/>
    <property type="match status" value="1"/>
</dbReference>
<dbReference type="AlphaFoldDB" id="A0A6G1K636"/>
<feature type="transmembrane region" description="Helical" evidence="1">
    <location>
        <begin position="546"/>
        <end position="566"/>
    </location>
</feature>
<dbReference type="PANTHER" id="PTHR35394:SF5">
    <property type="entry name" value="DUF3176 DOMAIN-CONTAINING PROTEIN"/>
    <property type="match status" value="1"/>
</dbReference>
<proteinExistence type="predicted"/>
<keyword evidence="1" id="KW-0472">Membrane</keyword>
<dbReference type="PANTHER" id="PTHR35394">
    <property type="entry name" value="DUF3176 DOMAIN-CONTAINING PROTEIN"/>
    <property type="match status" value="1"/>
</dbReference>
<dbReference type="Proteomes" id="UP000799428">
    <property type="component" value="Unassembled WGS sequence"/>
</dbReference>
<protein>
    <recommendedName>
        <fullName evidence="4">DUF3176 domain containing protein</fullName>
    </recommendedName>
</protein>
<organism evidence="2 3">
    <name type="scientific">Pleomassaria siparia CBS 279.74</name>
    <dbReference type="NCBI Taxonomy" id="1314801"/>
    <lineage>
        <taxon>Eukaryota</taxon>
        <taxon>Fungi</taxon>
        <taxon>Dikarya</taxon>
        <taxon>Ascomycota</taxon>
        <taxon>Pezizomycotina</taxon>
        <taxon>Dothideomycetes</taxon>
        <taxon>Pleosporomycetidae</taxon>
        <taxon>Pleosporales</taxon>
        <taxon>Pleomassariaceae</taxon>
        <taxon>Pleomassaria</taxon>
    </lineage>
</organism>
<sequence length="648" mass="71466">MKSSHERNESTQNIAQRIEKRLWQYSSSGNVVKRWLLEIISWIISALCMGTIIGILLYYQNDKLPRIPGGLTLNAIIAVLSKVASAALLLPASEALGQLKWSWFQGDSKKMWDFEIFDNASRGPWGSFLLLIRTKGKTLAALGAAVTLLSLALDPFFQQVVTFPDRWTLQGRSSITIATHYSPNVGKQLVAGKRIIPQDADFTAVATKFFYDNGTESVPFGNGTRADIPLSCPTSNCTWPAYETLGVCSACEDVSQLLTFSCLTTRLEWIANLTGPGANVIYPNGTVCGYFFNATSAKPMLMSGYRVDTNDSTGGEALLMRALPLITNPSRLPLFGGSINFKHVRNPIADFVIASAADGSASVYRNETPVAHECVLSWCVKTIRSSYYWANYNEDVIEKFINNTAGPYPWVPVKSGSTIDIFYPQNITIDAPSNNHNTSNNTREDYGVGNTTAFAAIGVFDEFFPSFLTAANASAEPFLRYRIQQNLLPKSRDLTNNPWRASNNITQHMERLATALTNVVRSSSGKTQVLGTAFSMETYVEVRWEWLALPLAVLLLSLVFLASTVMKSSREKDRVGVWKTSALATLLYGLPDDMQKKITSSTAVGTPRAKAKELKIKMLPKFGWRISGNIFSPMPPKVKPNPPPPGWI</sequence>
<evidence type="ECO:0000256" key="1">
    <source>
        <dbReference type="SAM" id="Phobius"/>
    </source>
</evidence>
<gene>
    <name evidence="2" type="ORF">K504DRAFT_470184</name>
</gene>
<evidence type="ECO:0008006" key="4">
    <source>
        <dbReference type="Google" id="ProtNLM"/>
    </source>
</evidence>
<accession>A0A6G1K636</accession>
<dbReference type="OrthoDB" id="5242705at2759"/>
<feature type="transmembrane region" description="Helical" evidence="1">
    <location>
        <begin position="71"/>
        <end position="90"/>
    </location>
</feature>
<feature type="transmembrane region" description="Helical" evidence="1">
    <location>
        <begin position="35"/>
        <end position="59"/>
    </location>
</feature>
<keyword evidence="1" id="KW-1133">Transmembrane helix</keyword>
<reference evidence="2" key="1">
    <citation type="journal article" date="2020" name="Stud. Mycol.">
        <title>101 Dothideomycetes genomes: a test case for predicting lifestyles and emergence of pathogens.</title>
        <authorList>
            <person name="Haridas S."/>
            <person name="Albert R."/>
            <person name="Binder M."/>
            <person name="Bloem J."/>
            <person name="Labutti K."/>
            <person name="Salamov A."/>
            <person name="Andreopoulos B."/>
            <person name="Baker S."/>
            <person name="Barry K."/>
            <person name="Bills G."/>
            <person name="Bluhm B."/>
            <person name="Cannon C."/>
            <person name="Castanera R."/>
            <person name="Culley D."/>
            <person name="Daum C."/>
            <person name="Ezra D."/>
            <person name="Gonzalez J."/>
            <person name="Henrissat B."/>
            <person name="Kuo A."/>
            <person name="Liang C."/>
            <person name="Lipzen A."/>
            <person name="Lutzoni F."/>
            <person name="Magnuson J."/>
            <person name="Mondo S."/>
            <person name="Nolan M."/>
            <person name="Ohm R."/>
            <person name="Pangilinan J."/>
            <person name="Park H.-J."/>
            <person name="Ramirez L."/>
            <person name="Alfaro M."/>
            <person name="Sun H."/>
            <person name="Tritt A."/>
            <person name="Yoshinaga Y."/>
            <person name="Zwiers L.-H."/>
            <person name="Turgeon B."/>
            <person name="Goodwin S."/>
            <person name="Spatafora J."/>
            <person name="Crous P."/>
            <person name="Grigoriev I."/>
        </authorList>
    </citation>
    <scope>NUCLEOTIDE SEQUENCE</scope>
    <source>
        <strain evidence="2">CBS 279.74</strain>
    </source>
</reference>
<evidence type="ECO:0000313" key="2">
    <source>
        <dbReference type="EMBL" id="KAF2707837.1"/>
    </source>
</evidence>
<name>A0A6G1K636_9PLEO</name>
<dbReference type="EMBL" id="MU005773">
    <property type="protein sequence ID" value="KAF2707837.1"/>
    <property type="molecule type" value="Genomic_DNA"/>
</dbReference>
<keyword evidence="3" id="KW-1185">Reference proteome</keyword>
<evidence type="ECO:0000313" key="3">
    <source>
        <dbReference type="Proteomes" id="UP000799428"/>
    </source>
</evidence>
<dbReference type="InterPro" id="IPR021514">
    <property type="entry name" value="DUF3176"/>
</dbReference>
<keyword evidence="1" id="KW-0812">Transmembrane</keyword>